<name>A0ABQ9XSX5_9EUKA</name>
<feature type="region of interest" description="Disordered" evidence="1">
    <location>
        <begin position="806"/>
        <end position="843"/>
    </location>
</feature>
<feature type="region of interest" description="Disordered" evidence="1">
    <location>
        <begin position="75"/>
        <end position="97"/>
    </location>
</feature>
<sequence length="1012" mass="115318">MTQPDTFKIPYQLIADPNGFEVSPSDLSQVHFETLPTIEIHPTHTIYDLYNELIQTLEDSHRFITIQFPCIVPEPSANGELEEDNQNPSHSERPPEWKDLVGYSGYRYDPSMTIEELQSCWPREEDDSLQPMQVVAIPKGRVENLPHIADETEEQLKERVHLMDSMYDLFYANQENRVIWMPTVDSKFKKRSKVWIRSCWEEFQLGIIANFLRSRSQTPFTQTDLKTFRQRHRTDTFTQPSTDDTELWKTIQETPEWINMNIAHASPFRQLTKSRLLRSANCCKAFYVSGQPGTGKSLMLLYLVHCLMKKIYKVAILYILPNMPVITILVDHSNLYNPIRIRSHASSLGETWYTNGFPVIRIVDSVEPFANNAMRGVFTVYAASPTKYKIQVKMSDHETPDWRGEYPFWTAEEFYTMMRCLKMTGREHWIRRVRAKHIVKLHPLVITLLGAHGCLEDGSVEAAGELAPPAPDPIPAISNGLHPTVEDRLLSMSSLNRQRPSNSTLELLQFTAMNGSARMRNHIPSLSDVALDLNAHLPNDDLSVYLNVIEVFGLSPRALSADMDNTFERMSEVFGWEGIALTGPEASVVLSSLTASHFGSRPVSEFASRFLGAMSTITAEGFLKKIGNRTIPEVLRYLDLEHKVNEELLRSHSRFTLYSITPHLFPTSYCTFPAIDRCAMTSAELITTQRFSSNVLYYESLFDSETNKDQKSWTGIHSFIYFHDKDSIKLFTFHTAVNSQSEDVNYRLIEKVKNVLEDQHANSVRGKGKKEGMRKEKVEVFFVLIAKPEAVKGYLDRNTVFRVPAKHARGSATKKPVQASTPMPPAEASIPMPSTEGSTRNKPKSPAYLSYNIGVVSVSDLLFNEFSGLEGPVTKRPKIDCPWNTDDDDFRKCFVMKEQPADPRHPQGISIQPVLRPETTPEPRRVLMVDQHHQQRMTIQPRVEGTKAFPIDVESDDLNDLEEEAAGEDILPPRQRSIHGLVPFSDLIQRRMVEFWLDVSLVSKNIVADFGC</sequence>
<reference evidence="2 3" key="1">
    <citation type="journal article" date="2022" name="bioRxiv">
        <title>Genomics of Preaxostyla Flagellates Illuminates Evolutionary Transitions and the Path Towards Mitochondrial Loss.</title>
        <authorList>
            <person name="Novak L.V.F."/>
            <person name="Treitli S.C."/>
            <person name="Pyrih J."/>
            <person name="Halakuc P."/>
            <person name="Pipaliya S.V."/>
            <person name="Vacek V."/>
            <person name="Brzon O."/>
            <person name="Soukal P."/>
            <person name="Eme L."/>
            <person name="Dacks J.B."/>
            <person name="Karnkowska A."/>
            <person name="Elias M."/>
            <person name="Hampl V."/>
        </authorList>
    </citation>
    <scope>NUCLEOTIDE SEQUENCE [LARGE SCALE GENOMIC DNA]</scope>
    <source>
        <strain evidence="2">NAU3</strain>
        <tissue evidence="2">Gut</tissue>
    </source>
</reference>
<organism evidence="2 3">
    <name type="scientific">Blattamonas nauphoetae</name>
    <dbReference type="NCBI Taxonomy" id="2049346"/>
    <lineage>
        <taxon>Eukaryota</taxon>
        <taxon>Metamonada</taxon>
        <taxon>Preaxostyla</taxon>
        <taxon>Oxymonadida</taxon>
        <taxon>Blattamonas</taxon>
    </lineage>
</organism>
<dbReference type="Proteomes" id="UP001281761">
    <property type="component" value="Unassembled WGS sequence"/>
</dbReference>
<gene>
    <name evidence="2" type="ORF">BLNAU_10418</name>
</gene>
<comment type="caution">
    <text evidence="2">The sequence shown here is derived from an EMBL/GenBank/DDBJ whole genome shotgun (WGS) entry which is preliminary data.</text>
</comment>
<evidence type="ECO:0000313" key="2">
    <source>
        <dbReference type="EMBL" id="KAK2954567.1"/>
    </source>
</evidence>
<keyword evidence="3" id="KW-1185">Reference proteome</keyword>
<protein>
    <submittedName>
        <fullName evidence="2">Uncharacterized protein</fullName>
    </submittedName>
</protein>
<dbReference type="EMBL" id="JARBJD010000076">
    <property type="protein sequence ID" value="KAK2954567.1"/>
    <property type="molecule type" value="Genomic_DNA"/>
</dbReference>
<evidence type="ECO:0000313" key="3">
    <source>
        <dbReference type="Proteomes" id="UP001281761"/>
    </source>
</evidence>
<accession>A0ABQ9XSX5</accession>
<evidence type="ECO:0000256" key="1">
    <source>
        <dbReference type="SAM" id="MobiDB-lite"/>
    </source>
</evidence>
<proteinExistence type="predicted"/>